<protein>
    <submittedName>
        <fullName evidence="1">Uncharacterized protein</fullName>
    </submittedName>
</protein>
<dbReference type="RefSeq" id="WP_171633732.1">
    <property type="nucleotide sequence ID" value="NZ_WHNY01000067.1"/>
</dbReference>
<sequence length="88" mass="10080">MAKDEEGAQYAVVFRSAEKVDTTKLPVSYESILARVKEEVQRDILKENLHVFEINNKLVWSFNDGMGTMYMDLKGEVLADPFTTNHIN</sequence>
<dbReference type="Proteomes" id="UP000653578">
    <property type="component" value="Unassembled WGS sequence"/>
</dbReference>
<organism evidence="1 2">
    <name type="scientific">Paenibacillus plantarum</name>
    <dbReference type="NCBI Taxonomy" id="2654975"/>
    <lineage>
        <taxon>Bacteria</taxon>
        <taxon>Bacillati</taxon>
        <taxon>Bacillota</taxon>
        <taxon>Bacilli</taxon>
        <taxon>Bacillales</taxon>
        <taxon>Paenibacillaceae</taxon>
        <taxon>Paenibacillus</taxon>
    </lineage>
</organism>
<proteinExistence type="predicted"/>
<dbReference type="EMBL" id="WHNY01000067">
    <property type="protein sequence ID" value="NOU67035.1"/>
    <property type="molecule type" value="Genomic_DNA"/>
</dbReference>
<evidence type="ECO:0000313" key="1">
    <source>
        <dbReference type="EMBL" id="NOU67035.1"/>
    </source>
</evidence>
<name>A0ABX1XEW5_9BACL</name>
<evidence type="ECO:0000313" key="2">
    <source>
        <dbReference type="Proteomes" id="UP000653578"/>
    </source>
</evidence>
<accession>A0ABX1XEW5</accession>
<comment type="caution">
    <text evidence="1">The sequence shown here is derived from an EMBL/GenBank/DDBJ whole genome shotgun (WGS) entry which is preliminary data.</text>
</comment>
<reference evidence="1 2" key="1">
    <citation type="submission" date="2019-10" db="EMBL/GenBank/DDBJ databases">
        <title>Description of Paenibacillus humi sp. nov.</title>
        <authorList>
            <person name="Carlier A."/>
            <person name="Qi S."/>
        </authorList>
    </citation>
    <scope>NUCLEOTIDE SEQUENCE [LARGE SCALE GENOMIC DNA]</scope>
    <source>
        <strain evidence="1 2">LMG 31461</strain>
    </source>
</reference>
<keyword evidence="2" id="KW-1185">Reference proteome</keyword>
<gene>
    <name evidence="1" type="ORF">GC096_23605</name>
</gene>